<organism evidence="2 3">
    <name type="scientific">Panagrellus redivivus</name>
    <name type="common">Microworm</name>
    <dbReference type="NCBI Taxonomy" id="6233"/>
    <lineage>
        <taxon>Eukaryota</taxon>
        <taxon>Metazoa</taxon>
        <taxon>Ecdysozoa</taxon>
        <taxon>Nematoda</taxon>
        <taxon>Chromadorea</taxon>
        <taxon>Rhabditida</taxon>
        <taxon>Tylenchina</taxon>
        <taxon>Panagrolaimomorpha</taxon>
        <taxon>Panagrolaimoidea</taxon>
        <taxon>Panagrolaimidae</taxon>
        <taxon>Panagrellus</taxon>
    </lineage>
</organism>
<evidence type="ECO:0000256" key="1">
    <source>
        <dbReference type="SAM" id="MobiDB-lite"/>
    </source>
</evidence>
<keyword evidence="2" id="KW-1185">Reference proteome</keyword>
<dbReference type="Proteomes" id="UP000492821">
    <property type="component" value="Unassembled WGS sequence"/>
</dbReference>
<accession>A0A7E4VHA5</accession>
<proteinExistence type="predicted"/>
<reference evidence="2" key="1">
    <citation type="journal article" date="2013" name="Genetics">
        <title>The draft genome and transcriptome of Panagrellus redivivus are shaped by the harsh demands of a free-living lifestyle.</title>
        <authorList>
            <person name="Srinivasan J."/>
            <person name="Dillman A.R."/>
            <person name="Macchietto M.G."/>
            <person name="Heikkinen L."/>
            <person name="Lakso M."/>
            <person name="Fracchia K.M."/>
            <person name="Antoshechkin I."/>
            <person name="Mortazavi A."/>
            <person name="Wong G."/>
            <person name="Sternberg P.W."/>
        </authorList>
    </citation>
    <scope>NUCLEOTIDE SEQUENCE [LARGE SCALE GENOMIC DNA]</scope>
    <source>
        <strain evidence="2">MT8872</strain>
    </source>
</reference>
<dbReference type="AlphaFoldDB" id="A0A7E4VHA5"/>
<evidence type="ECO:0000313" key="3">
    <source>
        <dbReference type="WBParaSite" id="Pan_g20821.t1"/>
    </source>
</evidence>
<protein>
    <submittedName>
        <fullName evidence="3">Alba domain-containing protein</fullName>
    </submittedName>
</protein>
<sequence length="375" mass="42970">MPIKCDEDCECLVNEEDVMPQAGDSSIDCGKELIKIARLMALKYSPDISEDQRKEIYNDKTLVRTLMAEEDVPMSAREEVYTAAMVKCPNLRKKIAIQIDRGKIENCGEEEAETVRKAFARAKGLRFYGNGLKTMFVLGGKNAMKVAKEIAAFGMEATTPIQLITAAHCLLAKELKNVVLWPEQDVWGQLGTAEAYKVVLQARNTLTTYNPDIKVAVMPLIRQNGPAGWQDKAVKMYLESEDTECVAKEIVCEQNLLEHLEAMPRSKSEKFVDENGILTKEGVRKTIWYLKQIEAIPNEFNKEPKLEVHVKKPESYVAKVLRPSNDYRGARYSDCEKHRDRHEDEDKTGYRSHDSRRSPHKYKPYGREHRRYDRH</sequence>
<feature type="compositionally biased region" description="Basic and acidic residues" evidence="1">
    <location>
        <begin position="365"/>
        <end position="375"/>
    </location>
</feature>
<feature type="compositionally biased region" description="Basic and acidic residues" evidence="1">
    <location>
        <begin position="329"/>
        <end position="357"/>
    </location>
</feature>
<name>A0A7E4VHA5_PANRE</name>
<feature type="region of interest" description="Disordered" evidence="1">
    <location>
        <begin position="329"/>
        <end position="375"/>
    </location>
</feature>
<dbReference type="WBParaSite" id="Pan_g20821.t1">
    <property type="protein sequence ID" value="Pan_g20821.t1"/>
    <property type="gene ID" value="Pan_g20821"/>
</dbReference>
<reference evidence="3" key="2">
    <citation type="submission" date="2020-10" db="UniProtKB">
        <authorList>
            <consortium name="WormBaseParasite"/>
        </authorList>
    </citation>
    <scope>IDENTIFICATION</scope>
</reference>
<evidence type="ECO:0000313" key="2">
    <source>
        <dbReference type="Proteomes" id="UP000492821"/>
    </source>
</evidence>